<feature type="region of interest" description="Disordered" evidence="5">
    <location>
        <begin position="352"/>
        <end position="423"/>
    </location>
</feature>
<keyword evidence="2 4" id="KW-0103">Bromodomain</keyword>
<evidence type="ECO:0000256" key="3">
    <source>
        <dbReference type="ARBA" id="ARBA00023163"/>
    </source>
</evidence>
<evidence type="ECO:0000313" key="9">
    <source>
        <dbReference type="Proteomes" id="UP001206925"/>
    </source>
</evidence>
<dbReference type="InterPro" id="IPR038336">
    <property type="entry name" value="NET_sf"/>
</dbReference>
<dbReference type="Gene3D" id="1.20.1270.220">
    <property type="match status" value="1"/>
</dbReference>
<dbReference type="InterPro" id="IPR001487">
    <property type="entry name" value="Bromodomain"/>
</dbReference>
<dbReference type="SUPFAM" id="SSF47370">
    <property type="entry name" value="Bromodomain"/>
    <property type="match status" value="1"/>
</dbReference>
<keyword evidence="3" id="KW-0804">Transcription</keyword>
<dbReference type="AlphaFoldDB" id="A0AAD5GAI8"/>
<evidence type="ECO:0000256" key="4">
    <source>
        <dbReference type="PROSITE-ProRule" id="PRU00035"/>
    </source>
</evidence>
<keyword evidence="9" id="KW-1185">Reference proteome</keyword>
<dbReference type="EMBL" id="JAMZMK010009476">
    <property type="protein sequence ID" value="KAI7735460.1"/>
    <property type="molecule type" value="Genomic_DNA"/>
</dbReference>
<dbReference type="Gene3D" id="1.20.920.10">
    <property type="entry name" value="Bromodomain-like"/>
    <property type="match status" value="1"/>
</dbReference>
<dbReference type="Proteomes" id="UP001206925">
    <property type="component" value="Unassembled WGS sequence"/>
</dbReference>
<feature type="region of interest" description="Disordered" evidence="5">
    <location>
        <begin position="1"/>
        <end position="45"/>
    </location>
</feature>
<evidence type="ECO:0000259" key="6">
    <source>
        <dbReference type="PROSITE" id="PS50014"/>
    </source>
</evidence>
<evidence type="ECO:0000256" key="1">
    <source>
        <dbReference type="ARBA" id="ARBA00023015"/>
    </source>
</evidence>
<dbReference type="InterPro" id="IPR027353">
    <property type="entry name" value="NET_dom"/>
</dbReference>
<organism evidence="8 9">
    <name type="scientific">Ambrosia artemisiifolia</name>
    <name type="common">Common ragweed</name>
    <dbReference type="NCBI Taxonomy" id="4212"/>
    <lineage>
        <taxon>Eukaryota</taxon>
        <taxon>Viridiplantae</taxon>
        <taxon>Streptophyta</taxon>
        <taxon>Embryophyta</taxon>
        <taxon>Tracheophyta</taxon>
        <taxon>Spermatophyta</taxon>
        <taxon>Magnoliopsida</taxon>
        <taxon>eudicotyledons</taxon>
        <taxon>Gunneridae</taxon>
        <taxon>Pentapetalae</taxon>
        <taxon>asterids</taxon>
        <taxon>campanulids</taxon>
        <taxon>Asterales</taxon>
        <taxon>Asteraceae</taxon>
        <taxon>Asteroideae</taxon>
        <taxon>Heliantheae alliance</taxon>
        <taxon>Heliantheae</taxon>
        <taxon>Ambrosia</taxon>
    </lineage>
</organism>
<feature type="compositionally biased region" description="Low complexity" evidence="5">
    <location>
        <begin position="403"/>
        <end position="423"/>
    </location>
</feature>
<evidence type="ECO:0000259" key="7">
    <source>
        <dbReference type="PROSITE" id="PS51525"/>
    </source>
</evidence>
<dbReference type="PRINTS" id="PR00503">
    <property type="entry name" value="BROMODOMAIN"/>
</dbReference>
<dbReference type="InterPro" id="IPR037377">
    <property type="entry name" value="GTE_bromo"/>
</dbReference>
<keyword evidence="1" id="KW-0805">Transcription regulation</keyword>
<proteinExistence type="predicted"/>
<reference evidence="8" key="1">
    <citation type="submission" date="2022-06" db="EMBL/GenBank/DDBJ databases">
        <title>Uncovering the hologenomic basis of an extraordinary plant invasion.</title>
        <authorList>
            <person name="Bieker V.C."/>
            <person name="Martin M.D."/>
            <person name="Gilbert T."/>
            <person name="Hodgins K."/>
            <person name="Battlay P."/>
            <person name="Petersen B."/>
            <person name="Wilson J."/>
        </authorList>
    </citation>
    <scope>NUCLEOTIDE SEQUENCE</scope>
    <source>
        <strain evidence="8">AA19_3_7</strain>
        <tissue evidence="8">Leaf</tissue>
    </source>
</reference>
<dbReference type="Pfam" id="PF00439">
    <property type="entry name" value="Bromodomain"/>
    <property type="match status" value="1"/>
</dbReference>
<comment type="caution">
    <text evidence="8">The sequence shown here is derived from an EMBL/GenBank/DDBJ whole genome shotgun (WGS) entry which is preliminary data.</text>
</comment>
<accession>A0AAD5GAI8</accession>
<evidence type="ECO:0000256" key="2">
    <source>
        <dbReference type="ARBA" id="ARBA00023117"/>
    </source>
</evidence>
<dbReference type="PANTHER" id="PTHR45926">
    <property type="entry name" value="OSJNBA0053K19.4 PROTEIN"/>
    <property type="match status" value="1"/>
</dbReference>
<feature type="domain" description="Bromo" evidence="6">
    <location>
        <begin position="124"/>
        <end position="196"/>
    </location>
</feature>
<dbReference type="PROSITE" id="PS50014">
    <property type="entry name" value="BROMODOMAIN_2"/>
    <property type="match status" value="1"/>
</dbReference>
<protein>
    <submittedName>
        <fullName evidence="8">Uncharacterized protein</fullName>
    </submittedName>
</protein>
<dbReference type="PROSITE" id="PS51525">
    <property type="entry name" value="NET"/>
    <property type="match status" value="1"/>
</dbReference>
<dbReference type="InterPro" id="IPR036427">
    <property type="entry name" value="Bromodomain-like_sf"/>
</dbReference>
<dbReference type="Pfam" id="PF17035">
    <property type="entry name" value="BET"/>
    <property type="match status" value="1"/>
</dbReference>
<gene>
    <name evidence="8" type="ORF">M8C21_017818</name>
</gene>
<name>A0AAD5GAI8_AMBAR</name>
<feature type="compositionally biased region" description="Polar residues" evidence="5">
    <location>
        <begin position="28"/>
        <end position="40"/>
    </location>
</feature>
<feature type="compositionally biased region" description="Acidic residues" evidence="5">
    <location>
        <begin position="372"/>
        <end position="385"/>
    </location>
</feature>
<dbReference type="SMART" id="SM00297">
    <property type="entry name" value="BROMO"/>
    <property type="match status" value="1"/>
</dbReference>
<feature type="domain" description="NET" evidence="7">
    <location>
        <begin position="263"/>
        <end position="345"/>
    </location>
</feature>
<dbReference type="CDD" id="cd05506">
    <property type="entry name" value="Bromo_plant1"/>
    <property type="match status" value="1"/>
</dbReference>
<evidence type="ECO:0000256" key="5">
    <source>
        <dbReference type="SAM" id="MobiDB-lite"/>
    </source>
</evidence>
<evidence type="ECO:0000313" key="8">
    <source>
        <dbReference type="EMBL" id="KAI7735460.1"/>
    </source>
</evidence>
<sequence length="423" mass="46968">MMGKTMADSEGYGSSGRVGTDEPRKKSMNLNSCDSNQQFGRKQLESRLKGELERVRTLRMRIEDGYLPSSDVNSHNAGQRKDRVNVLKDIKNGNVGLKKVGRPTAATGNPVLMKQCDTLLKRLMGHNFGWVFNTPVDVVALKIPDYHTVIKHPMDLGTVKMKLSSGKYADPWGFVADVRLTFSNAMTYNPRGNDVHVMAETLSKFFEVRWKAIEKKLSVSVGTESLVPMRRNVQETEPEGVNIMPPIKKRRTASVGVEIQQEPLMKKKKVMVMSVVEKHKLGSDLEASLADLPATIVDFLKQNSSNGNAAMDEEIEIDIDRLSDETLFKLRKLLDDFLVGKQKNMMEEETCEVEIRNESGPSNSSMQAVKDDMDEEDVDIGDDDLPITSFPPVEIEKDTAAKSSKCSSSSTSSSDSGSSSSDY</sequence>